<feature type="domain" description="CzcB-like barrel-sandwich hybrid" evidence="4">
    <location>
        <begin position="98"/>
        <end position="247"/>
    </location>
</feature>
<dbReference type="eggNOG" id="COG0845">
    <property type="taxonomic scope" value="Bacteria"/>
</dbReference>
<dbReference type="EMBL" id="CP000473">
    <property type="protein sequence ID" value="ABJ86466.1"/>
    <property type="molecule type" value="Genomic_DNA"/>
</dbReference>
<evidence type="ECO:0000259" key="3">
    <source>
        <dbReference type="Pfam" id="PF25954"/>
    </source>
</evidence>
<organism evidence="5">
    <name type="scientific">Solibacter usitatus (strain Ellin6076)</name>
    <dbReference type="NCBI Taxonomy" id="234267"/>
    <lineage>
        <taxon>Bacteria</taxon>
        <taxon>Pseudomonadati</taxon>
        <taxon>Acidobacteriota</taxon>
        <taxon>Terriglobia</taxon>
        <taxon>Bryobacterales</taxon>
        <taxon>Solibacteraceae</taxon>
        <taxon>Candidatus Solibacter</taxon>
    </lineage>
</organism>
<dbReference type="Pfam" id="PF25973">
    <property type="entry name" value="BSH_CzcB"/>
    <property type="match status" value="1"/>
</dbReference>
<evidence type="ECO:0000256" key="2">
    <source>
        <dbReference type="SAM" id="Coils"/>
    </source>
</evidence>
<dbReference type="GO" id="GO:1990281">
    <property type="term" value="C:efflux pump complex"/>
    <property type="evidence" value="ECO:0007669"/>
    <property type="project" value="TreeGrafter"/>
</dbReference>
<dbReference type="Gene3D" id="2.40.50.100">
    <property type="match status" value="1"/>
</dbReference>
<dbReference type="Pfam" id="PF25954">
    <property type="entry name" value="Beta-barrel_RND_2"/>
    <property type="match status" value="1"/>
</dbReference>
<dbReference type="AlphaFoldDB" id="Q01V49"/>
<proteinExistence type="inferred from homology"/>
<dbReference type="SUPFAM" id="SSF111369">
    <property type="entry name" value="HlyD-like secretion proteins"/>
    <property type="match status" value="1"/>
</dbReference>
<name>Q01V49_SOLUE</name>
<dbReference type="InterPro" id="IPR058792">
    <property type="entry name" value="Beta-barrel_RND_2"/>
</dbReference>
<protein>
    <submittedName>
        <fullName evidence="5">Efflux transporter, RND family, MFP subunit</fullName>
    </submittedName>
</protein>
<dbReference type="Gene3D" id="2.40.420.20">
    <property type="match status" value="1"/>
</dbReference>
<keyword evidence="2" id="KW-0175">Coiled coil</keyword>
<dbReference type="NCBIfam" id="TIGR01730">
    <property type="entry name" value="RND_mfp"/>
    <property type="match status" value="1"/>
</dbReference>
<dbReference type="PANTHER" id="PTHR30469">
    <property type="entry name" value="MULTIDRUG RESISTANCE PROTEIN MDTA"/>
    <property type="match status" value="1"/>
</dbReference>
<comment type="similarity">
    <text evidence="1">Belongs to the membrane fusion protein (MFP) (TC 8.A.1) family.</text>
</comment>
<dbReference type="KEGG" id="sus:Acid_5519"/>
<feature type="coiled-coil region" evidence="2">
    <location>
        <begin position="130"/>
        <end position="157"/>
    </location>
</feature>
<dbReference type="InterPro" id="IPR058647">
    <property type="entry name" value="BSH_CzcB-like"/>
</dbReference>
<dbReference type="Gene3D" id="2.40.30.170">
    <property type="match status" value="1"/>
</dbReference>
<evidence type="ECO:0000259" key="4">
    <source>
        <dbReference type="Pfam" id="PF25973"/>
    </source>
</evidence>
<dbReference type="InterPro" id="IPR006143">
    <property type="entry name" value="RND_pump_MFP"/>
</dbReference>
<gene>
    <name evidence="5" type="ordered locus">Acid_5519</name>
</gene>
<evidence type="ECO:0000256" key="1">
    <source>
        <dbReference type="ARBA" id="ARBA00009477"/>
    </source>
</evidence>
<dbReference type="HOGENOM" id="CLU_018816_1_4_0"/>
<accession>Q01V49</accession>
<dbReference type="Gene3D" id="1.10.287.470">
    <property type="entry name" value="Helix hairpin bin"/>
    <property type="match status" value="1"/>
</dbReference>
<feature type="domain" description="CusB-like beta-barrel" evidence="3">
    <location>
        <begin position="260"/>
        <end position="331"/>
    </location>
</feature>
<dbReference type="STRING" id="234267.Acid_5519"/>
<dbReference type="FunCoup" id="Q01V49">
    <property type="interactions" value="314"/>
</dbReference>
<dbReference type="InParanoid" id="Q01V49"/>
<reference evidence="5" key="1">
    <citation type="submission" date="2006-10" db="EMBL/GenBank/DDBJ databases">
        <title>Complete sequence of Solibacter usitatus Ellin6076.</title>
        <authorList>
            <consortium name="US DOE Joint Genome Institute"/>
            <person name="Copeland A."/>
            <person name="Lucas S."/>
            <person name="Lapidus A."/>
            <person name="Barry K."/>
            <person name="Detter J.C."/>
            <person name="Glavina del Rio T."/>
            <person name="Hammon N."/>
            <person name="Israni S."/>
            <person name="Dalin E."/>
            <person name="Tice H."/>
            <person name="Pitluck S."/>
            <person name="Thompson L.S."/>
            <person name="Brettin T."/>
            <person name="Bruce D."/>
            <person name="Han C."/>
            <person name="Tapia R."/>
            <person name="Gilna P."/>
            <person name="Schmutz J."/>
            <person name="Larimer F."/>
            <person name="Land M."/>
            <person name="Hauser L."/>
            <person name="Kyrpides N."/>
            <person name="Mikhailova N."/>
            <person name="Janssen P.H."/>
            <person name="Kuske C.R."/>
            <person name="Richardson P."/>
        </authorList>
    </citation>
    <scope>NUCLEOTIDE SEQUENCE</scope>
    <source>
        <strain evidence="5">Ellin6076</strain>
    </source>
</reference>
<dbReference type="FunFam" id="2.40.30.170:FF:000010">
    <property type="entry name" value="Efflux RND transporter periplasmic adaptor subunit"/>
    <property type="match status" value="1"/>
</dbReference>
<dbReference type="GO" id="GO:0015562">
    <property type="term" value="F:efflux transmembrane transporter activity"/>
    <property type="evidence" value="ECO:0007669"/>
    <property type="project" value="TreeGrafter"/>
</dbReference>
<sequence>MLLRPGNALIRAATVTEQSLLTACRTVGQAILPAAGFQPACPAPTRRVPLHRFASIALPLLLACALFAQQPPELVAVVAKPLDRKLPLPGEISPYQDVEIHAKIAGFVERVLVDRGSAVKKGEPLATLDAPELKTQRAEAQSKVQAMQAQRAEAEARLVGEQGTYDHLKAASATPGVIAGIDLIVAEKRVDAARAQVTAVEAGINAAQSAVKVIEDMQQYLELTAPFDGVITERGVSPGALVGPNSKSLFRLEQNSRLRLVVAVPEPDVSGIAAGAHVTFTVPAYPGQQFTGTIARVAHSVDVKTRSMPVELDVDNAHRQLSPGMYPTVNWPVKRSRPTLIVPGSAVAGNTERTFVIRANNGVAEWVNVSKGVTVTPDTIEVFGPLQPGDMIVKRATDEIREGTKLK</sequence>
<evidence type="ECO:0000313" key="5">
    <source>
        <dbReference type="EMBL" id="ABJ86466.1"/>
    </source>
</evidence>